<protein>
    <submittedName>
        <fullName evidence="1">Uncharacterized protein</fullName>
    </submittedName>
</protein>
<dbReference type="EMBL" id="LN890655">
    <property type="protein sequence ID" value="CUS05388.2"/>
    <property type="molecule type" value="Genomic_DNA"/>
</dbReference>
<dbReference type="Proteomes" id="UP000215027">
    <property type="component" value="Chromosome I"/>
</dbReference>
<evidence type="ECO:0000313" key="1">
    <source>
        <dbReference type="EMBL" id="CUS05388.2"/>
    </source>
</evidence>
<dbReference type="RefSeq" id="WP_157913256.1">
    <property type="nucleotide sequence ID" value="NZ_LN890655.1"/>
</dbReference>
<sequence length="183" mass="21529">MPIYEWYEVVTRTTPFEQGDFFDNVPIPILTHWDFTAPVGNPVHQAQVERHNLVLMTQSCDLIKYEDTDHVLLCPRLDYRLAEERNKGIRGKDGWKNLIAGRVIGIHILNMCEIEQFQCDYQIVDLRRVFSMPMGFLKDISSPRGRLRLLPPYREHLSQSFARQFMRVGLPIDLPREYPGKER</sequence>
<proteinExistence type="predicted"/>
<name>A0A160T7Q7_9CHLR</name>
<dbReference type="AlphaFoldDB" id="A0A160T7Q7"/>
<dbReference type="OrthoDB" id="483934at2"/>
<organism evidence="1 2">
    <name type="scientific">Candidatus Promineifilum breve</name>
    <dbReference type="NCBI Taxonomy" id="1806508"/>
    <lineage>
        <taxon>Bacteria</taxon>
        <taxon>Bacillati</taxon>
        <taxon>Chloroflexota</taxon>
        <taxon>Ardenticatenia</taxon>
        <taxon>Candidatus Promineifilales</taxon>
        <taxon>Candidatus Promineifilaceae</taxon>
        <taxon>Candidatus Promineifilum</taxon>
    </lineage>
</organism>
<keyword evidence="2" id="KW-1185">Reference proteome</keyword>
<evidence type="ECO:0000313" key="2">
    <source>
        <dbReference type="Proteomes" id="UP000215027"/>
    </source>
</evidence>
<accession>A0A160T7Q7</accession>
<gene>
    <name evidence="1" type="ORF">CFX0092_A3510</name>
</gene>
<reference evidence="1" key="1">
    <citation type="submission" date="2016-01" db="EMBL/GenBank/DDBJ databases">
        <authorList>
            <person name="Mcilroy J.S."/>
            <person name="Karst M S."/>
            <person name="Albertsen M."/>
        </authorList>
    </citation>
    <scope>NUCLEOTIDE SEQUENCE</scope>
    <source>
        <strain evidence="1">Cfx-K</strain>
    </source>
</reference>
<dbReference type="KEGG" id="pbf:CFX0092_A3510"/>